<evidence type="ECO:0008006" key="5">
    <source>
        <dbReference type="Google" id="ProtNLM"/>
    </source>
</evidence>
<name>A0ABP3WAI2_CLOSU</name>
<organism evidence="3 4">
    <name type="scientific">Clostridium subterminale</name>
    <dbReference type="NCBI Taxonomy" id="1550"/>
    <lineage>
        <taxon>Bacteria</taxon>
        <taxon>Bacillati</taxon>
        <taxon>Bacillota</taxon>
        <taxon>Clostridia</taxon>
        <taxon>Eubacteriales</taxon>
        <taxon>Clostridiaceae</taxon>
        <taxon>Clostridium</taxon>
    </lineage>
</organism>
<keyword evidence="4" id="KW-1185">Reference proteome</keyword>
<evidence type="ECO:0000259" key="2">
    <source>
        <dbReference type="Pfam" id="PF13228"/>
    </source>
</evidence>
<evidence type="ECO:0000313" key="4">
    <source>
        <dbReference type="Proteomes" id="UP001501047"/>
    </source>
</evidence>
<dbReference type="InterPro" id="IPR025117">
    <property type="entry name" value="DUF4037"/>
</dbReference>
<dbReference type="EMBL" id="BAAACI010000008">
    <property type="protein sequence ID" value="GAA0778130.1"/>
    <property type="molecule type" value="Genomic_DNA"/>
</dbReference>
<proteinExistence type="predicted"/>
<feature type="domain" description="DUF4037" evidence="2">
    <location>
        <begin position="107"/>
        <end position="195"/>
    </location>
</feature>
<dbReference type="Pfam" id="PF01909">
    <property type="entry name" value="NTP_transf_2"/>
    <property type="match status" value="1"/>
</dbReference>
<dbReference type="InterPro" id="IPR043519">
    <property type="entry name" value="NT_sf"/>
</dbReference>
<protein>
    <recommendedName>
        <fullName evidence="5">DUF4037 domain-containing protein</fullName>
    </recommendedName>
</protein>
<sequence>MKRPYVNLKSENKINDFMLVLQNNIKKIKSLEGVVGITLNGGMSRGYVDYLSEIDIVIYLDKENYELWNNGKSPIPIGITMVEKYLYDIKILNLEEEKQKSWDSVALWDLSYAKVLYDANGEIKKLISYKLKNKPGSLQAEGLLFDCWWYFRLAGDIWIHRGDTVQGHYMMNNAVTKLVEALFIVNGDYIPHEKWIIHFSRTLSWTPIQWETRILEVMSTGDLSLESLIIRQSVIEKLWEEIDLYVVEKECPHFKLRVMQKSFYDLLKLLFKNDFVTVEEWSENASLSFLSGEPFFSFVTITDGKIIVDKEKAFSIKPEDLYYWHYEVLEKALSEI</sequence>
<reference evidence="4" key="1">
    <citation type="journal article" date="2019" name="Int. J. Syst. Evol. Microbiol.">
        <title>The Global Catalogue of Microorganisms (GCM) 10K type strain sequencing project: providing services to taxonomists for standard genome sequencing and annotation.</title>
        <authorList>
            <consortium name="The Broad Institute Genomics Platform"/>
            <consortium name="The Broad Institute Genome Sequencing Center for Infectious Disease"/>
            <person name="Wu L."/>
            <person name="Ma J."/>
        </authorList>
    </citation>
    <scope>NUCLEOTIDE SEQUENCE [LARGE SCALE GENOMIC DNA]</scope>
    <source>
        <strain evidence="4">JCM 1417</strain>
    </source>
</reference>
<dbReference type="RefSeq" id="WP_343827777.1">
    <property type="nucleotide sequence ID" value="NZ_BAAACI010000008.1"/>
</dbReference>
<evidence type="ECO:0000259" key="1">
    <source>
        <dbReference type="Pfam" id="PF01909"/>
    </source>
</evidence>
<comment type="caution">
    <text evidence="3">The sequence shown here is derived from an EMBL/GenBank/DDBJ whole genome shotgun (WGS) entry which is preliminary data.</text>
</comment>
<dbReference type="SUPFAM" id="SSF81301">
    <property type="entry name" value="Nucleotidyltransferase"/>
    <property type="match status" value="1"/>
</dbReference>
<feature type="domain" description="Polymerase nucleotidyl transferase" evidence="1">
    <location>
        <begin position="25"/>
        <end position="103"/>
    </location>
</feature>
<gene>
    <name evidence="3" type="ORF">GCM10008908_34490</name>
</gene>
<evidence type="ECO:0000313" key="3">
    <source>
        <dbReference type="EMBL" id="GAA0778130.1"/>
    </source>
</evidence>
<accession>A0ABP3WAI2</accession>
<dbReference type="Pfam" id="PF13228">
    <property type="entry name" value="DUF4037"/>
    <property type="match status" value="1"/>
</dbReference>
<dbReference type="Proteomes" id="UP001501047">
    <property type="component" value="Unassembled WGS sequence"/>
</dbReference>
<dbReference type="InterPro" id="IPR002934">
    <property type="entry name" value="Polymerase_NTP_transf_dom"/>
</dbReference>